<dbReference type="EC" id="2.3.-.-" evidence="4"/>
<organism evidence="4 5">
    <name type="scientific">Sphaerisporangium rhizosphaerae</name>
    <dbReference type="NCBI Taxonomy" id="2269375"/>
    <lineage>
        <taxon>Bacteria</taxon>
        <taxon>Bacillati</taxon>
        <taxon>Actinomycetota</taxon>
        <taxon>Actinomycetes</taxon>
        <taxon>Streptosporangiales</taxon>
        <taxon>Streptosporangiaceae</taxon>
        <taxon>Sphaerisporangium</taxon>
    </lineage>
</organism>
<keyword evidence="1 4" id="KW-0808">Transferase</keyword>
<evidence type="ECO:0000259" key="3">
    <source>
        <dbReference type="PROSITE" id="PS51186"/>
    </source>
</evidence>
<dbReference type="SUPFAM" id="SSF55729">
    <property type="entry name" value="Acyl-CoA N-acyltransferases (Nat)"/>
    <property type="match status" value="2"/>
</dbReference>
<dbReference type="EMBL" id="JBHTCG010000030">
    <property type="protein sequence ID" value="MFC7386812.1"/>
    <property type="molecule type" value="Genomic_DNA"/>
</dbReference>
<dbReference type="InterPro" id="IPR050832">
    <property type="entry name" value="Bact_Acetyltransf"/>
</dbReference>
<feature type="domain" description="N-acetyltransferase" evidence="3">
    <location>
        <begin position="1"/>
        <end position="121"/>
    </location>
</feature>
<evidence type="ECO:0000313" key="5">
    <source>
        <dbReference type="Proteomes" id="UP001596496"/>
    </source>
</evidence>
<evidence type="ECO:0000256" key="2">
    <source>
        <dbReference type="ARBA" id="ARBA00023315"/>
    </source>
</evidence>
<dbReference type="CDD" id="cd04301">
    <property type="entry name" value="NAT_SF"/>
    <property type="match status" value="2"/>
</dbReference>
<keyword evidence="5" id="KW-1185">Reference proteome</keyword>
<comment type="caution">
    <text evidence="4">The sequence shown here is derived from an EMBL/GenBank/DDBJ whole genome shotgun (WGS) entry which is preliminary data.</text>
</comment>
<dbReference type="PANTHER" id="PTHR43877:SF1">
    <property type="entry name" value="ACETYLTRANSFERASE"/>
    <property type="match status" value="1"/>
</dbReference>
<evidence type="ECO:0000256" key="1">
    <source>
        <dbReference type="ARBA" id="ARBA00022679"/>
    </source>
</evidence>
<proteinExistence type="predicted"/>
<dbReference type="PANTHER" id="PTHR43877">
    <property type="entry name" value="AMINOALKYLPHOSPHONATE N-ACETYLTRANSFERASE-RELATED-RELATED"/>
    <property type="match status" value="1"/>
</dbReference>
<accession>A0ABW2PEA1</accession>
<dbReference type="Proteomes" id="UP001596496">
    <property type="component" value="Unassembled WGS sequence"/>
</dbReference>
<sequence length="293" mass="31555">MSIRITPLADPERGPSGRRLVWLASDDAQNPVGSAFLRLFARPEVRHLTELEINVHPAERRAGVGRLLLEAAVGAARENLRRRVSADVPEGAPGEGFLAAHGFRPVLTLTFARLPLERADPAALAAAVEKPHPGYRLVSWDGAVPGELLDTFTASRRAMADMPMGEADFGVDVWDADRVLSAARAIEERGELLHTVAAVRESDGSVVGFTELVVPGDGKGDAQHYGTGVLPEHRGRGLARWMKTEAIRAARERHPGLAGLLTDTADGNAPMRAVNDALGYAPTHRTVKYQLDL</sequence>
<feature type="domain" description="N-acetyltransferase" evidence="3">
    <location>
        <begin position="157"/>
        <end position="293"/>
    </location>
</feature>
<name>A0ABW2PEA1_9ACTN</name>
<keyword evidence="2 4" id="KW-0012">Acyltransferase</keyword>
<dbReference type="PROSITE" id="PS51186">
    <property type="entry name" value="GNAT"/>
    <property type="match status" value="2"/>
</dbReference>
<dbReference type="RefSeq" id="WP_380830531.1">
    <property type="nucleotide sequence ID" value="NZ_JBHTCG010000030.1"/>
</dbReference>
<dbReference type="Pfam" id="PF13508">
    <property type="entry name" value="Acetyltransf_7"/>
    <property type="match status" value="1"/>
</dbReference>
<dbReference type="InterPro" id="IPR016181">
    <property type="entry name" value="Acyl_CoA_acyltransferase"/>
</dbReference>
<dbReference type="GO" id="GO:0016746">
    <property type="term" value="F:acyltransferase activity"/>
    <property type="evidence" value="ECO:0007669"/>
    <property type="project" value="UniProtKB-KW"/>
</dbReference>
<gene>
    <name evidence="4" type="ORF">ACFQSB_31700</name>
</gene>
<dbReference type="Pfam" id="PF00583">
    <property type="entry name" value="Acetyltransf_1"/>
    <property type="match status" value="1"/>
</dbReference>
<reference evidence="5" key="1">
    <citation type="journal article" date="2019" name="Int. J. Syst. Evol. Microbiol.">
        <title>The Global Catalogue of Microorganisms (GCM) 10K type strain sequencing project: providing services to taxonomists for standard genome sequencing and annotation.</title>
        <authorList>
            <consortium name="The Broad Institute Genomics Platform"/>
            <consortium name="The Broad Institute Genome Sequencing Center for Infectious Disease"/>
            <person name="Wu L."/>
            <person name="Ma J."/>
        </authorList>
    </citation>
    <scope>NUCLEOTIDE SEQUENCE [LARGE SCALE GENOMIC DNA]</scope>
    <source>
        <strain evidence="5">CECT 7649</strain>
    </source>
</reference>
<protein>
    <submittedName>
        <fullName evidence="4">GNAT family N-acetyltransferase</fullName>
        <ecNumber evidence="4">2.3.-.-</ecNumber>
    </submittedName>
</protein>
<evidence type="ECO:0000313" key="4">
    <source>
        <dbReference type="EMBL" id="MFC7386812.1"/>
    </source>
</evidence>
<dbReference type="InterPro" id="IPR000182">
    <property type="entry name" value="GNAT_dom"/>
</dbReference>
<dbReference type="Gene3D" id="3.40.630.30">
    <property type="match status" value="1"/>
</dbReference>